<dbReference type="SUPFAM" id="SSF52540">
    <property type="entry name" value="P-loop containing nucleoside triphosphate hydrolases"/>
    <property type="match status" value="1"/>
</dbReference>
<evidence type="ECO:0000256" key="10">
    <source>
        <dbReference type="RuleBase" id="RU364103"/>
    </source>
</evidence>
<accession>A9WIQ3</accession>
<dbReference type="PROSITE" id="PS00211">
    <property type="entry name" value="ABC_TRANSPORTER_1"/>
    <property type="match status" value="1"/>
</dbReference>
<comment type="function">
    <text evidence="9">Probably part of an ABC transporter complex. Responsible for energy coupling to the transport system.</text>
</comment>
<dbReference type="STRING" id="324602.Caur_2574"/>
<dbReference type="GO" id="GO:0042626">
    <property type="term" value="F:ATPase-coupled transmembrane transporter activity"/>
    <property type="evidence" value="ECO:0000318"/>
    <property type="project" value="GO_Central"/>
</dbReference>
<dbReference type="PATRIC" id="fig|324602.8.peg.2901"/>
<dbReference type="InParanoid" id="A9WIQ3"/>
<dbReference type="FunFam" id="3.40.50.300:FF:000224">
    <property type="entry name" value="Energy-coupling factor transporter ATP-binding protein EcfA"/>
    <property type="match status" value="1"/>
</dbReference>
<proteinExistence type="inferred from homology"/>
<dbReference type="InterPro" id="IPR027417">
    <property type="entry name" value="P-loop_NTPase"/>
</dbReference>
<evidence type="ECO:0000256" key="6">
    <source>
        <dbReference type="ARBA" id="ARBA00022840"/>
    </source>
</evidence>
<evidence type="ECO:0000259" key="11">
    <source>
        <dbReference type="PROSITE" id="PS50893"/>
    </source>
</evidence>
<dbReference type="InterPro" id="IPR003439">
    <property type="entry name" value="ABC_transporter-like_ATP-bd"/>
</dbReference>
<dbReference type="Gene3D" id="3.40.50.300">
    <property type="entry name" value="P-loop containing nucleotide triphosphate hydrolases"/>
    <property type="match status" value="1"/>
</dbReference>
<dbReference type="AlphaFoldDB" id="A9WIQ3"/>
<dbReference type="NCBIfam" id="TIGR01166">
    <property type="entry name" value="cbiO"/>
    <property type="match status" value="1"/>
</dbReference>
<dbReference type="Pfam" id="PF00005">
    <property type="entry name" value="ABC_tran"/>
    <property type="match status" value="1"/>
</dbReference>
<keyword evidence="3 10" id="KW-0813">Transport</keyword>
<dbReference type="InterPro" id="IPR003593">
    <property type="entry name" value="AAA+_ATPase"/>
</dbReference>
<dbReference type="KEGG" id="cau:Caur_2574"/>
<sequence>MTAALTFAAVSYRFTGNPTPALHRVSLSIDPGRRIAVLGRNGAGKSTLLLLAAGILRPQEGQIRLGDTPISYSRSGLRHLRRHVGLVMQSPDEQLFSASVWQDISFGPLNLGLSPAEARRAVHEAAALCDVSDLLDRPTHALSGGQKARVALAGVLAMRPQYLLVDEATSGLDRWARRQIVQVFDRLAAQGKTVVLATHDLALARRWADLVIVLDAGSVAAVGTPARVFADETLRHLIAPAEDWHDDW</sequence>
<evidence type="ECO:0000256" key="1">
    <source>
        <dbReference type="ARBA" id="ARBA00004202"/>
    </source>
</evidence>
<evidence type="ECO:0000256" key="9">
    <source>
        <dbReference type="ARBA" id="ARBA00025157"/>
    </source>
</evidence>
<keyword evidence="4 10" id="KW-1003">Cell membrane</keyword>
<keyword evidence="13" id="KW-1185">Reference proteome</keyword>
<organism evidence="12 13">
    <name type="scientific">Chloroflexus aurantiacus (strain ATCC 29366 / DSM 635 / J-10-fl)</name>
    <dbReference type="NCBI Taxonomy" id="324602"/>
    <lineage>
        <taxon>Bacteria</taxon>
        <taxon>Bacillati</taxon>
        <taxon>Chloroflexota</taxon>
        <taxon>Chloroflexia</taxon>
        <taxon>Chloroflexales</taxon>
        <taxon>Chloroflexineae</taxon>
        <taxon>Chloroflexaceae</taxon>
        <taxon>Chloroflexus</taxon>
    </lineage>
</organism>
<dbReference type="InterPro" id="IPR005876">
    <property type="entry name" value="Co_trans_ATP-bd"/>
</dbReference>
<dbReference type="Proteomes" id="UP000002008">
    <property type="component" value="Chromosome"/>
</dbReference>
<dbReference type="FunCoup" id="A9WIQ3">
    <property type="interactions" value="255"/>
</dbReference>
<comment type="subcellular location">
    <subcellularLocation>
        <location evidence="1 10">Cell membrane</location>
        <topology evidence="1 10">Peripheral membrane protein</topology>
    </subcellularLocation>
</comment>
<dbReference type="HOGENOM" id="CLU_000604_1_22_0"/>
<dbReference type="RefSeq" id="WP_012258433.1">
    <property type="nucleotide sequence ID" value="NC_010175.1"/>
</dbReference>
<keyword evidence="7" id="KW-1278">Translocase</keyword>
<evidence type="ECO:0000256" key="7">
    <source>
        <dbReference type="ARBA" id="ARBA00022967"/>
    </source>
</evidence>
<evidence type="ECO:0000256" key="5">
    <source>
        <dbReference type="ARBA" id="ARBA00022741"/>
    </source>
</evidence>
<dbReference type="PROSITE" id="PS50893">
    <property type="entry name" value="ABC_TRANSPORTER_2"/>
    <property type="match status" value="1"/>
</dbReference>
<comment type="similarity">
    <text evidence="2 10">Belongs to the ABC transporter superfamily.</text>
</comment>
<protein>
    <recommendedName>
        <fullName evidence="10">ABC transporter ATP-binding protein</fullName>
    </recommendedName>
</protein>
<keyword evidence="8 10" id="KW-0472">Membrane</keyword>
<dbReference type="GO" id="GO:0005524">
    <property type="term" value="F:ATP binding"/>
    <property type="evidence" value="ECO:0000318"/>
    <property type="project" value="GO_Central"/>
</dbReference>
<evidence type="ECO:0000313" key="13">
    <source>
        <dbReference type="Proteomes" id="UP000002008"/>
    </source>
</evidence>
<evidence type="ECO:0000256" key="2">
    <source>
        <dbReference type="ARBA" id="ARBA00005417"/>
    </source>
</evidence>
<comment type="function">
    <text evidence="10">Part of an ABC transporter complex. Responsible for energy coupling to the transport system.</text>
</comment>
<dbReference type="InterPro" id="IPR050095">
    <property type="entry name" value="ECF_ABC_transporter_ATP-bd"/>
</dbReference>
<dbReference type="eggNOG" id="COG1122">
    <property type="taxonomic scope" value="Bacteria"/>
</dbReference>
<name>A9WIQ3_CHLAA</name>
<evidence type="ECO:0000256" key="8">
    <source>
        <dbReference type="ARBA" id="ARBA00023136"/>
    </source>
</evidence>
<dbReference type="InterPro" id="IPR015856">
    <property type="entry name" value="ABC_transpr_CbiO/EcfA_su"/>
</dbReference>
<reference evidence="13" key="1">
    <citation type="journal article" date="2011" name="BMC Genomics">
        <title>Complete genome sequence of the filamentous anoxygenic phototrophic bacterium Chloroflexus aurantiacus.</title>
        <authorList>
            <person name="Tang K.H."/>
            <person name="Barry K."/>
            <person name="Chertkov O."/>
            <person name="Dalin E."/>
            <person name="Han C.S."/>
            <person name="Hauser L.J."/>
            <person name="Honchak B.M."/>
            <person name="Karbach L.E."/>
            <person name="Land M.L."/>
            <person name="Lapidus A."/>
            <person name="Larimer F.W."/>
            <person name="Mikhailova N."/>
            <person name="Pitluck S."/>
            <person name="Pierson B.K."/>
            <person name="Blankenship R.E."/>
        </authorList>
    </citation>
    <scope>NUCLEOTIDE SEQUENCE [LARGE SCALE GENOMIC DNA]</scope>
    <source>
        <strain evidence="13">ATCC 29366 / DSM 635 / J-10-fl</strain>
    </source>
</reference>
<dbReference type="GO" id="GO:0043190">
    <property type="term" value="C:ATP-binding cassette (ABC) transporter complex"/>
    <property type="evidence" value="ECO:0000318"/>
    <property type="project" value="GO_Central"/>
</dbReference>
<dbReference type="EMBL" id="CP000909">
    <property type="protein sequence ID" value="ABY35780.1"/>
    <property type="molecule type" value="Genomic_DNA"/>
</dbReference>
<gene>
    <name evidence="12" type="ordered locus">Caur_2574</name>
</gene>
<feature type="domain" description="ABC transporter" evidence="11">
    <location>
        <begin position="5"/>
        <end position="241"/>
    </location>
</feature>
<evidence type="ECO:0000256" key="3">
    <source>
        <dbReference type="ARBA" id="ARBA00022448"/>
    </source>
</evidence>
<evidence type="ECO:0000313" key="12">
    <source>
        <dbReference type="EMBL" id="ABY35780.1"/>
    </source>
</evidence>
<dbReference type="InterPro" id="IPR017871">
    <property type="entry name" value="ABC_transporter-like_CS"/>
</dbReference>
<dbReference type="GO" id="GO:0016887">
    <property type="term" value="F:ATP hydrolysis activity"/>
    <property type="evidence" value="ECO:0007669"/>
    <property type="project" value="InterPro"/>
</dbReference>
<dbReference type="EnsemblBacteria" id="ABY35780">
    <property type="protein sequence ID" value="ABY35780"/>
    <property type="gene ID" value="Caur_2574"/>
</dbReference>
<keyword evidence="6 10" id="KW-0067">ATP-binding</keyword>
<keyword evidence="5 10" id="KW-0547">Nucleotide-binding</keyword>
<dbReference type="PANTHER" id="PTHR43553:SF24">
    <property type="entry name" value="ENERGY-COUPLING FACTOR TRANSPORTER ATP-BINDING PROTEIN ECFA1"/>
    <property type="match status" value="1"/>
</dbReference>
<dbReference type="CDD" id="cd03225">
    <property type="entry name" value="ABC_cobalt_CbiO_domain1"/>
    <property type="match status" value="1"/>
</dbReference>
<dbReference type="SMART" id="SM00382">
    <property type="entry name" value="AAA"/>
    <property type="match status" value="1"/>
</dbReference>
<dbReference type="GO" id="GO:0006824">
    <property type="term" value="P:cobalt ion transport"/>
    <property type="evidence" value="ECO:0007669"/>
    <property type="project" value="InterPro"/>
</dbReference>
<dbReference type="PANTHER" id="PTHR43553">
    <property type="entry name" value="HEAVY METAL TRANSPORTER"/>
    <property type="match status" value="1"/>
</dbReference>
<evidence type="ECO:0000256" key="4">
    <source>
        <dbReference type="ARBA" id="ARBA00022475"/>
    </source>
</evidence>